<reference evidence="2 3" key="1">
    <citation type="submission" date="2024-08" db="EMBL/GenBank/DDBJ databases">
        <title>Gnathostoma spinigerum genome.</title>
        <authorList>
            <person name="Gonzalez-Bertolin B."/>
            <person name="Monzon S."/>
            <person name="Zaballos A."/>
            <person name="Jimenez P."/>
            <person name="Dekumyoy P."/>
            <person name="Varona S."/>
            <person name="Cuesta I."/>
            <person name="Sumanam S."/>
            <person name="Adisakwattana P."/>
            <person name="Gasser R.B."/>
            <person name="Hernandez-Gonzalez A."/>
            <person name="Young N.D."/>
            <person name="Perteguer M.J."/>
        </authorList>
    </citation>
    <scope>NUCLEOTIDE SEQUENCE [LARGE SCALE GENOMIC DNA]</scope>
    <source>
        <strain evidence="2">AL3</strain>
        <tissue evidence="2">Liver</tissue>
    </source>
</reference>
<sequence>MTSDLEAASLPKTHLFQSDHQRGKNKFDRAMRSLFRWNDIFIFLFANNPYFTWAIQIATFISFLTLSTFSNWFPMCSIECYCPKCSYWISEFKKALWMNRSGAEVCNTFRIALLGYAKNDEG</sequence>
<keyword evidence="1" id="KW-1133">Transmembrane helix</keyword>
<name>A0ABD6EQU7_9BILA</name>
<organism evidence="2 3">
    <name type="scientific">Gnathostoma spinigerum</name>
    <dbReference type="NCBI Taxonomy" id="75299"/>
    <lineage>
        <taxon>Eukaryota</taxon>
        <taxon>Metazoa</taxon>
        <taxon>Ecdysozoa</taxon>
        <taxon>Nematoda</taxon>
        <taxon>Chromadorea</taxon>
        <taxon>Rhabditida</taxon>
        <taxon>Spirurina</taxon>
        <taxon>Gnathostomatomorpha</taxon>
        <taxon>Gnathostomatoidea</taxon>
        <taxon>Gnathostomatidae</taxon>
        <taxon>Gnathostoma</taxon>
    </lineage>
</organism>
<keyword evidence="1" id="KW-0472">Membrane</keyword>
<evidence type="ECO:0000313" key="3">
    <source>
        <dbReference type="Proteomes" id="UP001608902"/>
    </source>
</evidence>
<comment type="caution">
    <text evidence="2">The sequence shown here is derived from an EMBL/GenBank/DDBJ whole genome shotgun (WGS) entry which is preliminary data.</text>
</comment>
<dbReference type="EMBL" id="JBGFUD010007664">
    <property type="protein sequence ID" value="MFH4981676.1"/>
    <property type="molecule type" value="Genomic_DNA"/>
</dbReference>
<gene>
    <name evidence="2" type="ORF">AB6A40_008385</name>
</gene>
<proteinExistence type="predicted"/>
<dbReference type="Proteomes" id="UP001608902">
    <property type="component" value="Unassembled WGS sequence"/>
</dbReference>
<accession>A0ABD6EQU7</accession>
<dbReference type="AlphaFoldDB" id="A0ABD6EQU7"/>
<protein>
    <submittedName>
        <fullName evidence="2">Uncharacterized protein</fullName>
    </submittedName>
</protein>
<evidence type="ECO:0000256" key="1">
    <source>
        <dbReference type="SAM" id="Phobius"/>
    </source>
</evidence>
<evidence type="ECO:0000313" key="2">
    <source>
        <dbReference type="EMBL" id="MFH4981676.1"/>
    </source>
</evidence>
<keyword evidence="3" id="KW-1185">Reference proteome</keyword>
<feature type="transmembrane region" description="Helical" evidence="1">
    <location>
        <begin position="50"/>
        <end position="69"/>
    </location>
</feature>
<keyword evidence="1" id="KW-0812">Transmembrane</keyword>